<accession>A0A6S7GKI7</accession>
<dbReference type="SUPFAM" id="SSF117281">
    <property type="entry name" value="Kelch motif"/>
    <property type="match status" value="1"/>
</dbReference>
<dbReference type="FunFam" id="1.25.40.420:FF:000001">
    <property type="entry name" value="Kelch-like family member 12"/>
    <property type="match status" value="1"/>
</dbReference>
<dbReference type="PIRSF" id="PIRSF037037">
    <property type="entry name" value="Kelch-like_protein_gigaxonin"/>
    <property type="match status" value="1"/>
</dbReference>
<dbReference type="Pfam" id="PF07707">
    <property type="entry name" value="BACK"/>
    <property type="match status" value="1"/>
</dbReference>
<dbReference type="Gene3D" id="2.120.10.80">
    <property type="entry name" value="Kelch-type beta propeller"/>
    <property type="match status" value="2"/>
</dbReference>
<proteinExistence type="predicted"/>
<dbReference type="Pfam" id="PF24681">
    <property type="entry name" value="Kelch_KLHDC2_KLHL20_DRC7"/>
    <property type="match status" value="1"/>
</dbReference>
<gene>
    <name evidence="1" type="ORF">PACLA_8A061751</name>
</gene>
<dbReference type="InterPro" id="IPR000210">
    <property type="entry name" value="BTB/POZ_dom"/>
</dbReference>
<dbReference type="Proteomes" id="UP001152795">
    <property type="component" value="Unassembled WGS sequence"/>
</dbReference>
<dbReference type="EMBL" id="CACRXK020001990">
    <property type="protein sequence ID" value="CAB3992155.1"/>
    <property type="molecule type" value="Genomic_DNA"/>
</dbReference>
<dbReference type="Gene3D" id="3.30.710.10">
    <property type="entry name" value="Potassium Channel Kv1.1, Chain A"/>
    <property type="match status" value="1"/>
</dbReference>
<dbReference type="PROSITE" id="PS50097">
    <property type="entry name" value="BTB"/>
    <property type="match status" value="1"/>
</dbReference>
<dbReference type="OrthoDB" id="45365at2759"/>
<dbReference type="InterPro" id="IPR017096">
    <property type="entry name" value="BTB-kelch_protein"/>
</dbReference>
<dbReference type="InterPro" id="IPR015915">
    <property type="entry name" value="Kelch-typ_b-propeller"/>
</dbReference>
<dbReference type="PANTHER" id="PTHR45632:SF3">
    <property type="entry name" value="KELCH-LIKE PROTEIN 32"/>
    <property type="match status" value="1"/>
</dbReference>
<dbReference type="PANTHER" id="PTHR45632">
    <property type="entry name" value="LD33804P"/>
    <property type="match status" value="1"/>
</dbReference>
<evidence type="ECO:0000313" key="1">
    <source>
        <dbReference type="EMBL" id="CAB3992155.1"/>
    </source>
</evidence>
<protein>
    <submittedName>
        <fullName evidence="1">Kelch 3</fullName>
    </submittedName>
</protein>
<dbReference type="AlphaFoldDB" id="A0A6S7GKI7"/>
<dbReference type="InterPro" id="IPR011333">
    <property type="entry name" value="SKP1/BTB/POZ_sf"/>
</dbReference>
<sequence>MKMASRCRVDIPMYSNDCLRAMNEMRGKSQLCDVVLCVDQCEFPAHRIVLAGASRYLQAMFTNGMLESGKTKIDLGGIDPQTMASLLEFVYTGSVELTTANVQQLYAGASMLHLTSLTKSCSNFLEAHIDYTNCIGIRAFADLYSCSSLECFAFKYICEHFLEVVQSDEFLELSKDSLVDLLKCNLLQVYSEDEIFNAVELWITHCYEQRKLCASDVLQHVRLPLISLEFLETRVVPASFVKNDSKCQMLLATALNDHKSNLPPYMFLPRTQPHTLYTVGGRNSNSCQLPSLEQFDVATNKWLTLEPMTCARTAVGACAFNGCLYVIGGECANGTSTAHGDTTYKKTVEVYHPREKTWHTAADLTIPRSFISAVSFDGYVYALGGEDRLCSYSFVEKYDPVGDFWVQVQSMKRRRSGAGAAVCNGLLYVAGGYDRGIHADRASVECYDPKLDQWTFVTELEKARSGLGLVSLNGCIYAVGGRNRSTDSYFDLVERYNTHTHHWSPVAPMNSPRAWAAIVVYKENIFAIGGFDGANRLNTVEMYDAVKNVWMNVEGLNVSRAGCGAAVL</sequence>
<reference evidence="1" key="1">
    <citation type="submission" date="2020-04" db="EMBL/GenBank/DDBJ databases">
        <authorList>
            <person name="Alioto T."/>
            <person name="Alioto T."/>
            <person name="Gomez Garrido J."/>
        </authorList>
    </citation>
    <scope>NUCLEOTIDE SEQUENCE</scope>
    <source>
        <strain evidence="1">A484AB</strain>
    </source>
</reference>
<dbReference type="SMART" id="SM00875">
    <property type="entry name" value="BACK"/>
    <property type="match status" value="1"/>
</dbReference>
<evidence type="ECO:0000313" key="2">
    <source>
        <dbReference type="Proteomes" id="UP001152795"/>
    </source>
</evidence>
<name>A0A6S7GKI7_PARCT</name>
<dbReference type="InterPro" id="IPR011705">
    <property type="entry name" value="BACK"/>
</dbReference>
<dbReference type="Gene3D" id="1.25.40.420">
    <property type="match status" value="1"/>
</dbReference>
<dbReference type="Pfam" id="PF01344">
    <property type="entry name" value="Kelch_1"/>
    <property type="match status" value="2"/>
</dbReference>
<dbReference type="Pfam" id="PF00651">
    <property type="entry name" value="BTB"/>
    <property type="match status" value="1"/>
</dbReference>
<comment type="caution">
    <text evidence="1">The sequence shown here is derived from an EMBL/GenBank/DDBJ whole genome shotgun (WGS) entry which is preliminary data.</text>
</comment>
<dbReference type="SMART" id="SM00612">
    <property type="entry name" value="Kelch"/>
    <property type="match status" value="6"/>
</dbReference>
<dbReference type="SMART" id="SM00225">
    <property type="entry name" value="BTB"/>
    <property type="match status" value="1"/>
</dbReference>
<organism evidence="1 2">
    <name type="scientific">Paramuricea clavata</name>
    <name type="common">Red gorgonian</name>
    <name type="synonym">Violescent sea-whip</name>
    <dbReference type="NCBI Taxonomy" id="317549"/>
    <lineage>
        <taxon>Eukaryota</taxon>
        <taxon>Metazoa</taxon>
        <taxon>Cnidaria</taxon>
        <taxon>Anthozoa</taxon>
        <taxon>Octocorallia</taxon>
        <taxon>Malacalcyonacea</taxon>
        <taxon>Plexauridae</taxon>
        <taxon>Paramuricea</taxon>
    </lineage>
</organism>
<dbReference type="SUPFAM" id="SSF54695">
    <property type="entry name" value="POZ domain"/>
    <property type="match status" value="1"/>
</dbReference>
<dbReference type="InterPro" id="IPR006652">
    <property type="entry name" value="Kelch_1"/>
</dbReference>
<keyword evidence="2" id="KW-1185">Reference proteome</keyword>